<dbReference type="Proteomes" id="UP000317593">
    <property type="component" value="Unassembled WGS sequence"/>
</dbReference>
<sequence length="104" mass="12055">MDQINMDKENLSEEQQQQLLFMMLVQQHQQIAMMGMGKIENPNTGNVERELKSAKFAIDTLLMLQKYTEGNLPKELNNYLAETLNNLRMNYADEAGKDAEEEQE</sequence>
<evidence type="ECO:0008006" key="3">
    <source>
        <dbReference type="Google" id="ProtNLM"/>
    </source>
</evidence>
<evidence type="ECO:0000313" key="2">
    <source>
        <dbReference type="Proteomes" id="UP000317593"/>
    </source>
</evidence>
<dbReference type="Pfam" id="PF08899">
    <property type="entry name" value="DUF1844"/>
    <property type="match status" value="1"/>
</dbReference>
<evidence type="ECO:0000313" key="1">
    <source>
        <dbReference type="EMBL" id="SMO71576.1"/>
    </source>
</evidence>
<name>A0A521DIU0_9BACT</name>
<dbReference type="AlphaFoldDB" id="A0A521DIU0"/>
<organism evidence="1 2">
    <name type="scientific">Fodinibius sediminis</name>
    <dbReference type="NCBI Taxonomy" id="1214077"/>
    <lineage>
        <taxon>Bacteria</taxon>
        <taxon>Pseudomonadati</taxon>
        <taxon>Balneolota</taxon>
        <taxon>Balneolia</taxon>
        <taxon>Balneolales</taxon>
        <taxon>Balneolaceae</taxon>
        <taxon>Fodinibius</taxon>
    </lineage>
</organism>
<protein>
    <recommendedName>
        <fullName evidence="3">DUF1844 domain-containing protein</fullName>
    </recommendedName>
</protein>
<dbReference type="InterPro" id="IPR014995">
    <property type="entry name" value="DUF1844"/>
</dbReference>
<proteinExistence type="predicted"/>
<dbReference type="EMBL" id="FXTH01000010">
    <property type="protein sequence ID" value="SMO71576.1"/>
    <property type="molecule type" value="Genomic_DNA"/>
</dbReference>
<keyword evidence="2" id="KW-1185">Reference proteome</keyword>
<accession>A0A521DIU0</accession>
<gene>
    <name evidence="1" type="ORF">SAMN06265218_110109</name>
</gene>
<reference evidence="1 2" key="1">
    <citation type="submission" date="2017-05" db="EMBL/GenBank/DDBJ databases">
        <authorList>
            <person name="Varghese N."/>
            <person name="Submissions S."/>
        </authorList>
    </citation>
    <scope>NUCLEOTIDE SEQUENCE [LARGE SCALE GENOMIC DNA]</scope>
    <source>
        <strain evidence="1 2">DSM 21194</strain>
    </source>
</reference>
<dbReference type="RefSeq" id="WP_246068348.1">
    <property type="nucleotide sequence ID" value="NZ_FXTH01000010.1"/>
</dbReference>